<dbReference type="SMART" id="SM00860">
    <property type="entry name" value="SMI1_KNR4"/>
    <property type="match status" value="1"/>
</dbReference>
<evidence type="ECO:0000313" key="3">
    <source>
        <dbReference type="Proteomes" id="UP001465426"/>
    </source>
</evidence>
<dbReference type="Proteomes" id="UP001465426">
    <property type="component" value="Unassembled WGS sequence"/>
</dbReference>
<proteinExistence type="predicted"/>
<reference evidence="2 3" key="1">
    <citation type="submission" date="2024-03" db="EMBL/GenBank/DDBJ databases">
        <title>Human intestinal bacterial collection.</title>
        <authorList>
            <person name="Pauvert C."/>
            <person name="Hitch T.C.A."/>
            <person name="Clavel T."/>
        </authorList>
    </citation>
    <scope>NUCLEOTIDE SEQUENCE [LARGE SCALE GENOMIC DNA]</scope>
    <source>
        <strain evidence="2 3">CLA-SR-H024</strain>
    </source>
</reference>
<keyword evidence="3" id="KW-1185">Reference proteome</keyword>
<dbReference type="InterPro" id="IPR037883">
    <property type="entry name" value="Knr4/Smi1-like_sf"/>
</dbReference>
<evidence type="ECO:0000313" key="2">
    <source>
        <dbReference type="EMBL" id="MEQ2468661.1"/>
    </source>
</evidence>
<dbReference type="SUPFAM" id="SSF160631">
    <property type="entry name" value="SMI1/KNR4-like"/>
    <property type="match status" value="1"/>
</dbReference>
<dbReference type="InterPro" id="IPR018958">
    <property type="entry name" value="Knr4/Smi1-like_dom"/>
</dbReference>
<name>A0ABV1F5N6_9BACI</name>
<organism evidence="2 3">
    <name type="scientific">Niallia hominis</name>
    <dbReference type="NCBI Taxonomy" id="3133173"/>
    <lineage>
        <taxon>Bacteria</taxon>
        <taxon>Bacillati</taxon>
        <taxon>Bacillota</taxon>
        <taxon>Bacilli</taxon>
        <taxon>Bacillales</taxon>
        <taxon>Bacillaceae</taxon>
        <taxon>Niallia</taxon>
    </lineage>
</organism>
<dbReference type="Gene3D" id="3.40.1580.10">
    <property type="entry name" value="SMI1/KNR4-like"/>
    <property type="match status" value="1"/>
</dbReference>
<comment type="caution">
    <text evidence="2">The sequence shown here is derived from an EMBL/GenBank/DDBJ whole genome shotgun (WGS) entry which is preliminary data.</text>
</comment>
<dbReference type="RefSeq" id="WP_349205529.1">
    <property type="nucleotide sequence ID" value="NZ_JBBMFN010000135.1"/>
</dbReference>
<gene>
    <name evidence="2" type="ORF">WMO63_23715</name>
</gene>
<protein>
    <submittedName>
        <fullName evidence="2">SMI1/KNR4 family protein</fullName>
    </submittedName>
</protein>
<accession>A0ABV1F5N6</accession>
<feature type="domain" description="Knr4/Smi1-like" evidence="1">
    <location>
        <begin position="15"/>
        <end position="143"/>
    </location>
</feature>
<dbReference type="Pfam" id="PF09346">
    <property type="entry name" value="SMI1_KNR4"/>
    <property type="match status" value="1"/>
</dbReference>
<sequence>MNIWKSEESSYTLNNLTSEDINKAEKHFRVKLPKAYLDILMEKNGGTLLYNALPISLNRWEGDDFLLIEYLFGIKENEGIMETDYYVKEWEINRKNIILLSGDGHQWIALDYNNSENPKVIYIDTEEDKVIELYSSFDEMIENLFIQEENEDDDVSEGVYIISLEEARKLVRSNDFTDIQNGLDAFEQYIYDENILEEHKEDIIRLLRHDNEEVVTYAAQKAWSAITMGYNVKREFINYIISDFEKRQDQIFKTFLYLISEYLNDNEK</sequence>
<evidence type="ECO:0000259" key="1">
    <source>
        <dbReference type="SMART" id="SM00860"/>
    </source>
</evidence>
<dbReference type="EMBL" id="JBBMFN010000135">
    <property type="protein sequence ID" value="MEQ2468661.1"/>
    <property type="molecule type" value="Genomic_DNA"/>
</dbReference>